<evidence type="ECO:0000313" key="3">
    <source>
        <dbReference type="Proteomes" id="UP000184211"/>
    </source>
</evidence>
<organism evidence="2 3">
    <name type="scientific">Cognatishimia maritima</name>
    <dbReference type="NCBI Taxonomy" id="870908"/>
    <lineage>
        <taxon>Bacteria</taxon>
        <taxon>Pseudomonadati</taxon>
        <taxon>Pseudomonadota</taxon>
        <taxon>Alphaproteobacteria</taxon>
        <taxon>Rhodobacterales</taxon>
        <taxon>Paracoccaceae</taxon>
        <taxon>Cognatishimia</taxon>
    </lineage>
</organism>
<keyword evidence="3" id="KW-1185">Reference proteome</keyword>
<dbReference type="CDD" id="cd06170">
    <property type="entry name" value="LuxR_C_like"/>
    <property type="match status" value="1"/>
</dbReference>
<sequence>MNPMYELSGQSALSRIDGDPQAEIMAVICDETQAFIDDDYAAWARCWLQSEQATMIAVTSTTGVDATYGWSAISTEMQTVMNNGYGCDMVTYENSDWRIHIAEDVAWVTYRQFATNRSGESWRSFETRFLQRQSDGWKIAYCAFVGQERAITGQRVLSVDPKGQMLWASKDALAAIASHPILTLSAGRLRARRLDWDKALQAAISRAGKFHNFYQLRHFEDETGGPFRYPAVLGETDEGGVAVVMVSVRDGVTYIDFDVTQTIYCKLTVAQAVFGLSDAQTKVAQHIAEGLGPKGAAEKLDISINTARTHLTRLYEKTGVNSQAALVRILLSVG</sequence>
<dbReference type="SUPFAM" id="SSF46894">
    <property type="entry name" value="C-terminal effector domain of the bipartite response regulators"/>
    <property type="match status" value="1"/>
</dbReference>
<dbReference type="EMBL" id="FQWM01000002">
    <property type="protein sequence ID" value="SHG80243.1"/>
    <property type="molecule type" value="Genomic_DNA"/>
</dbReference>
<dbReference type="Pfam" id="PF00196">
    <property type="entry name" value="GerE"/>
    <property type="match status" value="1"/>
</dbReference>
<accession>A0A1M5MTX7</accession>
<dbReference type="OrthoDB" id="5497412at2"/>
<dbReference type="InterPro" id="IPR016032">
    <property type="entry name" value="Sig_transdc_resp-reg_C-effctor"/>
</dbReference>
<dbReference type="InterPro" id="IPR036388">
    <property type="entry name" value="WH-like_DNA-bd_sf"/>
</dbReference>
<reference evidence="3" key="1">
    <citation type="submission" date="2016-11" db="EMBL/GenBank/DDBJ databases">
        <authorList>
            <person name="Varghese N."/>
            <person name="Submissions S."/>
        </authorList>
    </citation>
    <scope>NUCLEOTIDE SEQUENCE [LARGE SCALE GENOMIC DNA]</scope>
    <source>
        <strain evidence="3">DSM 28223</strain>
    </source>
</reference>
<dbReference type="Proteomes" id="UP000184211">
    <property type="component" value="Unassembled WGS sequence"/>
</dbReference>
<name>A0A1M5MTX7_9RHOB</name>
<dbReference type="InterPro" id="IPR000792">
    <property type="entry name" value="Tscrpt_reg_LuxR_C"/>
</dbReference>
<evidence type="ECO:0000313" key="2">
    <source>
        <dbReference type="EMBL" id="SHG80243.1"/>
    </source>
</evidence>
<protein>
    <submittedName>
        <fullName evidence="2">Regulatory protein, luxR family</fullName>
    </submittedName>
</protein>
<dbReference type="Gene3D" id="3.10.450.50">
    <property type="match status" value="1"/>
</dbReference>
<dbReference type="PROSITE" id="PS50043">
    <property type="entry name" value="HTH_LUXR_2"/>
    <property type="match status" value="1"/>
</dbReference>
<dbReference type="GO" id="GO:0003677">
    <property type="term" value="F:DNA binding"/>
    <property type="evidence" value="ECO:0007669"/>
    <property type="project" value="InterPro"/>
</dbReference>
<dbReference type="Gene3D" id="1.10.10.10">
    <property type="entry name" value="Winged helix-like DNA-binding domain superfamily/Winged helix DNA-binding domain"/>
    <property type="match status" value="1"/>
</dbReference>
<proteinExistence type="predicted"/>
<dbReference type="InterPro" id="IPR032710">
    <property type="entry name" value="NTF2-like_dom_sf"/>
</dbReference>
<dbReference type="SMART" id="SM00421">
    <property type="entry name" value="HTH_LUXR"/>
    <property type="match status" value="1"/>
</dbReference>
<evidence type="ECO:0000259" key="1">
    <source>
        <dbReference type="PROSITE" id="PS50043"/>
    </source>
</evidence>
<feature type="domain" description="HTH luxR-type" evidence="1">
    <location>
        <begin position="269"/>
        <end position="334"/>
    </location>
</feature>
<dbReference type="STRING" id="870908.SAMN04488044_1319"/>
<gene>
    <name evidence="2" type="ORF">SAMN04488044_1319</name>
</gene>
<dbReference type="GO" id="GO:0006355">
    <property type="term" value="P:regulation of DNA-templated transcription"/>
    <property type="evidence" value="ECO:0007669"/>
    <property type="project" value="InterPro"/>
</dbReference>
<dbReference type="AlphaFoldDB" id="A0A1M5MTX7"/>
<dbReference type="SUPFAM" id="SSF54427">
    <property type="entry name" value="NTF2-like"/>
    <property type="match status" value="1"/>
</dbReference>